<protein>
    <submittedName>
        <fullName evidence="2">Class I SAM-dependent methyltransferase</fullName>
    </submittedName>
</protein>
<dbReference type="GO" id="GO:0008168">
    <property type="term" value="F:methyltransferase activity"/>
    <property type="evidence" value="ECO:0007669"/>
    <property type="project" value="UniProtKB-KW"/>
</dbReference>
<accession>A0A4P6JNB6</accession>
<dbReference type="KEGG" id="kbs:EPA93_12600"/>
<feature type="domain" description="Methyltransferase" evidence="1">
    <location>
        <begin position="57"/>
        <end position="156"/>
    </location>
</feature>
<dbReference type="Pfam" id="PF13649">
    <property type="entry name" value="Methyltransf_25"/>
    <property type="match status" value="1"/>
</dbReference>
<dbReference type="AlphaFoldDB" id="A0A4P6JNB6"/>
<evidence type="ECO:0000259" key="1">
    <source>
        <dbReference type="Pfam" id="PF13649"/>
    </source>
</evidence>
<organism evidence="2 3">
    <name type="scientific">Ktedonosporobacter rubrisoli</name>
    <dbReference type="NCBI Taxonomy" id="2509675"/>
    <lineage>
        <taxon>Bacteria</taxon>
        <taxon>Bacillati</taxon>
        <taxon>Chloroflexota</taxon>
        <taxon>Ktedonobacteria</taxon>
        <taxon>Ktedonobacterales</taxon>
        <taxon>Ktedonosporobacteraceae</taxon>
        <taxon>Ktedonosporobacter</taxon>
    </lineage>
</organism>
<dbReference type="SUPFAM" id="SSF53335">
    <property type="entry name" value="S-adenosyl-L-methionine-dependent methyltransferases"/>
    <property type="match status" value="1"/>
</dbReference>
<dbReference type="Gene3D" id="3.40.50.150">
    <property type="entry name" value="Vaccinia Virus protein VP39"/>
    <property type="match status" value="1"/>
</dbReference>
<keyword evidence="2" id="KW-0808">Transferase</keyword>
<keyword evidence="2" id="KW-0489">Methyltransferase</keyword>
<dbReference type="InterPro" id="IPR041698">
    <property type="entry name" value="Methyltransf_25"/>
</dbReference>
<dbReference type="PANTHER" id="PTHR43591">
    <property type="entry name" value="METHYLTRANSFERASE"/>
    <property type="match status" value="1"/>
</dbReference>
<dbReference type="InterPro" id="IPR029063">
    <property type="entry name" value="SAM-dependent_MTases_sf"/>
</dbReference>
<evidence type="ECO:0000313" key="3">
    <source>
        <dbReference type="Proteomes" id="UP000290365"/>
    </source>
</evidence>
<dbReference type="CDD" id="cd02440">
    <property type="entry name" value="AdoMet_MTases"/>
    <property type="match status" value="1"/>
</dbReference>
<dbReference type="OrthoDB" id="9787662at2"/>
<keyword evidence="3" id="KW-1185">Reference proteome</keyword>
<gene>
    <name evidence="2" type="ORF">EPA93_12600</name>
</gene>
<dbReference type="RefSeq" id="WP_129887862.1">
    <property type="nucleotide sequence ID" value="NZ_CP035758.1"/>
</dbReference>
<proteinExistence type="predicted"/>
<dbReference type="EMBL" id="CP035758">
    <property type="protein sequence ID" value="QBD76798.1"/>
    <property type="molecule type" value="Genomic_DNA"/>
</dbReference>
<dbReference type="GO" id="GO:0032259">
    <property type="term" value="P:methylation"/>
    <property type="evidence" value="ECO:0007669"/>
    <property type="project" value="UniProtKB-KW"/>
</dbReference>
<name>A0A4P6JNB6_KTERU</name>
<evidence type="ECO:0000313" key="2">
    <source>
        <dbReference type="EMBL" id="QBD76798.1"/>
    </source>
</evidence>
<sequence length="289" mass="33457">MPYPFESKKTEQPSTYFVQDRQNESEFTRLILQDQMLTAAMGGNFSEQPEPKAFRRVLDVGCGTGGWLLQAAQTYPDMSLFGIDISKRMIDYAREQAAISQHTERVEFQVMDALRMLEFPKAFFDLVNMRFGFSFLRTWDWPKMLSEMQRVARPGGIIRITDSAIQHISNSPALTQLQQMAICAFLQAGHIFEQERLGVLPHLERLLTRYGVRRVQTKAYSIEFRAGTSEGQAYAEDMGYVYKTIRPFLKKWGCLAPNYDEIYRQAIEEMQQSDFCSSWDLLTAWGERD</sequence>
<reference evidence="2 3" key="1">
    <citation type="submission" date="2019-01" db="EMBL/GenBank/DDBJ databases">
        <title>Ktedonosporobacter rubrisoli SCAWS-G2.</title>
        <authorList>
            <person name="Huang Y."/>
            <person name="Yan B."/>
        </authorList>
    </citation>
    <scope>NUCLEOTIDE SEQUENCE [LARGE SCALE GENOMIC DNA]</scope>
    <source>
        <strain evidence="2 3">SCAWS-G2</strain>
    </source>
</reference>
<dbReference type="Proteomes" id="UP000290365">
    <property type="component" value="Chromosome"/>
</dbReference>